<dbReference type="EMBL" id="GBEZ01025462">
    <property type="protein sequence ID" value="JAC61625.1"/>
    <property type="molecule type" value="Transcribed_RNA"/>
</dbReference>
<organism evidence="1">
    <name type="scientific">Tetraselmis sp. GSL018</name>
    <dbReference type="NCBI Taxonomy" id="582737"/>
    <lineage>
        <taxon>Eukaryota</taxon>
        <taxon>Viridiplantae</taxon>
        <taxon>Chlorophyta</taxon>
        <taxon>core chlorophytes</taxon>
        <taxon>Chlorodendrophyceae</taxon>
        <taxon>Chlorodendrales</taxon>
        <taxon>Chlorodendraceae</taxon>
        <taxon>Tetraselmis</taxon>
    </lineage>
</organism>
<proteinExistence type="predicted"/>
<protein>
    <submittedName>
        <fullName evidence="1">Uncharacterized protein</fullName>
    </submittedName>
</protein>
<feature type="non-terminal residue" evidence="1">
    <location>
        <position position="80"/>
    </location>
</feature>
<dbReference type="AlphaFoldDB" id="A0A061QT99"/>
<accession>A0A061QT99</accession>
<evidence type="ECO:0000313" key="1">
    <source>
        <dbReference type="EMBL" id="JAC61625.1"/>
    </source>
</evidence>
<feature type="non-terminal residue" evidence="1">
    <location>
        <position position="1"/>
    </location>
</feature>
<sequence length="80" mass="8634">AGPPQRRSCTRSGRWERITARPKSCGLSLLPRKLDDPSLVGGLPAEGHSFWAGRCFPFQGGGGVNPRSVGIRPFFSALVR</sequence>
<name>A0A061QT99_9CHLO</name>
<reference evidence="1" key="1">
    <citation type="submission" date="2014-05" db="EMBL/GenBank/DDBJ databases">
        <title>The transcriptome of the halophilic microalga Tetraselmis sp. GSL018 isolated from the Great Salt Lake, Utah.</title>
        <authorList>
            <person name="Jinkerson R.E."/>
            <person name="D'Adamo S."/>
            <person name="Posewitz M.C."/>
        </authorList>
    </citation>
    <scope>NUCLEOTIDE SEQUENCE</scope>
    <source>
        <strain evidence="1">GSL018</strain>
    </source>
</reference>
<gene>
    <name evidence="1" type="ORF">TSPGSL018_25695</name>
</gene>